<dbReference type="EMBL" id="JACNYO010000021">
    <property type="protein sequence ID" value="MBC3214138.1"/>
    <property type="molecule type" value="Genomic_DNA"/>
</dbReference>
<dbReference type="AlphaFoldDB" id="A0AAW3WTB5"/>
<accession>A0AAW3WTB5</accession>
<evidence type="ECO:0000313" key="2">
    <source>
        <dbReference type="Proteomes" id="UP000659084"/>
    </source>
</evidence>
<comment type="caution">
    <text evidence="1">The sequence shown here is derived from an EMBL/GenBank/DDBJ whole genome shotgun (WGS) entry which is preliminary data.</text>
</comment>
<gene>
    <name evidence="1" type="ORF">H8J20_18510</name>
</gene>
<protein>
    <submittedName>
        <fullName evidence="1">Uncharacterized protein</fullName>
    </submittedName>
</protein>
<sequence>MLKENFNELQVFLAVARERVFTKAAGEHAVRSLLSRCPPRSTAARISSTA</sequence>
<name>A0AAW3WTB5_SERFO</name>
<reference evidence="1" key="1">
    <citation type="submission" date="2020-08" db="EMBL/GenBank/DDBJ databases">
        <title>Food and environmental bacterial isolates.</title>
        <authorList>
            <person name="Richter L."/>
            <person name="Du Plessis E.M."/>
            <person name="Duvenage S."/>
            <person name="Allam M."/>
            <person name="Korsten L."/>
        </authorList>
    </citation>
    <scope>NUCLEOTIDE SEQUENCE</scope>
    <source>
        <strain evidence="1">UPMP2127</strain>
    </source>
</reference>
<dbReference type="Proteomes" id="UP000659084">
    <property type="component" value="Unassembled WGS sequence"/>
</dbReference>
<proteinExistence type="predicted"/>
<organism evidence="1 2">
    <name type="scientific">Serratia fonticola</name>
    <dbReference type="NCBI Taxonomy" id="47917"/>
    <lineage>
        <taxon>Bacteria</taxon>
        <taxon>Pseudomonadati</taxon>
        <taxon>Pseudomonadota</taxon>
        <taxon>Gammaproteobacteria</taxon>
        <taxon>Enterobacterales</taxon>
        <taxon>Yersiniaceae</taxon>
        <taxon>Serratia</taxon>
    </lineage>
</organism>
<evidence type="ECO:0000313" key="1">
    <source>
        <dbReference type="EMBL" id="MBC3214138.1"/>
    </source>
</evidence>